<dbReference type="InterPro" id="IPR032874">
    <property type="entry name" value="DDE_dom"/>
</dbReference>
<dbReference type="InterPro" id="IPR036397">
    <property type="entry name" value="RNaseH_sf"/>
</dbReference>
<dbReference type="PANTHER" id="PTHR35528:SF3">
    <property type="entry name" value="BLL1675 PROTEIN"/>
    <property type="match status" value="1"/>
</dbReference>
<evidence type="ECO:0000313" key="6">
    <source>
        <dbReference type="EMBL" id="GAO01148.1"/>
    </source>
</evidence>
<dbReference type="AlphaFoldDB" id="A0A0D6QCB1"/>
<dbReference type="GO" id="GO:0006310">
    <property type="term" value="P:DNA recombination"/>
    <property type="evidence" value="ECO:0007669"/>
    <property type="project" value="UniProtKB-KW"/>
</dbReference>
<dbReference type="InterPro" id="IPR012337">
    <property type="entry name" value="RNaseH-like_sf"/>
</dbReference>
<dbReference type="InterPro" id="IPR047930">
    <property type="entry name" value="Transpos_IS6"/>
</dbReference>
<dbReference type="PROSITE" id="PS50994">
    <property type="entry name" value="INTEGRASE"/>
    <property type="match status" value="1"/>
</dbReference>
<dbReference type="GO" id="GO:0015074">
    <property type="term" value="P:DNA integration"/>
    <property type="evidence" value="ECO:0007669"/>
    <property type="project" value="InterPro"/>
</dbReference>
<dbReference type="GO" id="GO:0003677">
    <property type="term" value="F:DNA binding"/>
    <property type="evidence" value="ECO:0007669"/>
    <property type="project" value="UniProtKB-KW"/>
</dbReference>
<dbReference type="Pfam" id="PF13610">
    <property type="entry name" value="DDE_Tnp_IS240"/>
    <property type="match status" value="1"/>
</dbReference>
<keyword evidence="3" id="KW-0238">DNA-binding</keyword>
<feature type="domain" description="Integrase catalytic" evidence="5">
    <location>
        <begin position="65"/>
        <end position="184"/>
    </location>
</feature>
<dbReference type="GO" id="GO:0032196">
    <property type="term" value="P:transposition"/>
    <property type="evidence" value="ECO:0007669"/>
    <property type="project" value="UniProtKB-KW"/>
</dbReference>
<evidence type="ECO:0000256" key="4">
    <source>
        <dbReference type="ARBA" id="ARBA00023172"/>
    </source>
</evidence>
<proteinExistence type="predicted"/>
<keyword evidence="2" id="KW-0815">Transposition</keyword>
<dbReference type="Proteomes" id="UP000032683">
    <property type="component" value="Unassembled WGS sequence"/>
</dbReference>
<gene>
    <name evidence="6" type="ORF">Gxy13693_253_001</name>
</gene>
<dbReference type="NCBIfam" id="NF033587">
    <property type="entry name" value="transpos_IS6"/>
    <property type="match status" value="1"/>
</dbReference>
<evidence type="ECO:0000256" key="3">
    <source>
        <dbReference type="ARBA" id="ARBA00023125"/>
    </source>
</evidence>
<dbReference type="Gene3D" id="3.30.420.10">
    <property type="entry name" value="Ribonuclease H-like superfamily/Ribonuclease H"/>
    <property type="match status" value="1"/>
</dbReference>
<comment type="caution">
    <text evidence="6">The sequence shown here is derived from an EMBL/GenBank/DDBJ whole genome shotgun (WGS) entry which is preliminary data.</text>
</comment>
<dbReference type="PANTHER" id="PTHR35528">
    <property type="entry name" value="BLL1675 PROTEIN"/>
    <property type="match status" value="1"/>
</dbReference>
<evidence type="ECO:0000256" key="2">
    <source>
        <dbReference type="ARBA" id="ARBA00022578"/>
    </source>
</evidence>
<organism evidence="6 7">
    <name type="scientific">Komagataeibacter xylinus NBRC 13693</name>
    <dbReference type="NCBI Taxonomy" id="1234668"/>
    <lineage>
        <taxon>Bacteria</taxon>
        <taxon>Pseudomonadati</taxon>
        <taxon>Pseudomonadota</taxon>
        <taxon>Alphaproteobacteria</taxon>
        <taxon>Acetobacterales</taxon>
        <taxon>Acetobacteraceae</taxon>
        <taxon>Komagataeibacter</taxon>
    </lineage>
</organism>
<dbReference type="SUPFAM" id="SSF53098">
    <property type="entry name" value="Ribonuclease H-like"/>
    <property type="match status" value="1"/>
</dbReference>
<evidence type="ECO:0000313" key="7">
    <source>
        <dbReference type="Proteomes" id="UP000032683"/>
    </source>
</evidence>
<dbReference type="EMBL" id="BANJ01000195">
    <property type="protein sequence ID" value="GAO01148.1"/>
    <property type="molecule type" value="Genomic_DNA"/>
</dbReference>
<protein>
    <submittedName>
        <fullName evidence="6">Transposase</fullName>
    </submittedName>
</protein>
<name>A0A0D6QCB1_KOMXY</name>
<dbReference type="InterPro" id="IPR001584">
    <property type="entry name" value="Integrase_cat-core"/>
</dbReference>
<accession>A0A0D6QCB1</accession>
<sequence>MNDFKGRHFGGAVILWAVRWYCRYGISYRDLETMLAERGVSVDHSTIYRWVQRYAPEMEKRLRWYWKRPGFSRSWRVDETYIKVKGRWTYLYRAVDKDGDTIDFYLSPTRNAKAAQRFLGKAVNGLKDWEKPETINTDRAPTYGIAIGELKKDGKLTDTVKHRQVKYLNNVIEADHGKLKQLIRPVRGFKTLKTAYATIRGFEVMRALKKGQAKPWQQEKGIMGEVRLIERQFGIYTA</sequence>
<dbReference type="RefSeq" id="WP_019092528.1">
    <property type="nucleotide sequence ID" value="NZ_BANJ01000195.1"/>
</dbReference>
<evidence type="ECO:0000259" key="5">
    <source>
        <dbReference type="PROSITE" id="PS50994"/>
    </source>
</evidence>
<evidence type="ECO:0000256" key="1">
    <source>
        <dbReference type="ARBA" id="ARBA00002286"/>
    </source>
</evidence>
<keyword evidence="4" id="KW-0233">DNA recombination</keyword>
<dbReference type="InterPro" id="IPR052183">
    <property type="entry name" value="IS_Transposase"/>
</dbReference>
<comment type="function">
    <text evidence="1">Involved in the transposition of the insertion sequence.</text>
</comment>
<reference evidence="6 7" key="1">
    <citation type="submission" date="2012-11" db="EMBL/GenBank/DDBJ databases">
        <title>Whole genome sequence of Gluconacetobacter xylinus NBRC 13693.</title>
        <authorList>
            <person name="Azuma Y."/>
            <person name="Higashiura N."/>
            <person name="Hirakawa H."/>
            <person name="Matsushita K."/>
        </authorList>
    </citation>
    <scope>NUCLEOTIDE SEQUENCE [LARGE SCALE GENOMIC DNA]</scope>
    <source>
        <strain evidence="6 7">NBRC 13693</strain>
    </source>
</reference>